<keyword evidence="3" id="KW-1185">Reference proteome</keyword>
<sequence length="84" mass="9949">MIREGGPNSRSSYESHTDDYEKCGNHEKLQMMKDTEARVDTFKRTKPRLEAEIKDAKMAGKCNLIIYKQNKSEHVFYRDRCQDF</sequence>
<protein>
    <submittedName>
        <fullName evidence="2">Uncharacterized protein</fullName>
    </submittedName>
</protein>
<name>A0A4Y8D2B3_9HELO</name>
<proteinExistence type="predicted"/>
<reference evidence="2 3" key="1">
    <citation type="submission" date="2017-11" db="EMBL/GenBank/DDBJ databases">
        <title>Comparative genomics of Botrytis spp.</title>
        <authorList>
            <person name="Valero-Jimenez C.A."/>
            <person name="Tapia P."/>
            <person name="Veloso J."/>
            <person name="Silva-Moreno E."/>
            <person name="Staats M."/>
            <person name="Valdes J.H."/>
            <person name="Van Kan J.A.L."/>
        </authorList>
    </citation>
    <scope>NUCLEOTIDE SEQUENCE [LARGE SCALE GENOMIC DNA]</scope>
    <source>
        <strain evidence="2 3">MUCL2830</strain>
    </source>
</reference>
<gene>
    <name evidence="2" type="ORF">BOTCAL_0152g00100</name>
</gene>
<evidence type="ECO:0000313" key="2">
    <source>
        <dbReference type="EMBL" id="TEY63701.1"/>
    </source>
</evidence>
<accession>A0A4Y8D2B3</accession>
<feature type="region of interest" description="Disordered" evidence="1">
    <location>
        <begin position="1"/>
        <end position="20"/>
    </location>
</feature>
<comment type="caution">
    <text evidence="2">The sequence shown here is derived from an EMBL/GenBank/DDBJ whole genome shotgun (WGS) entry which is preliminary data.</text>
</comment>
<organism evidence="2 3">
    <name type="scientific">Botryotinia calthae</name>
    <dbReference type="NCBI Taxonomy" id="38488"/>
    <lineage>
        <taxon>Eukaryota</taxon>
        <taxon>Fungi</taxon>
        <taxon>Dikarya</taxon>
        <taxon>Ascomycota</taxon>
        <taxon>Pezizomycotina</taxon>
        <taxon>Leotiomycetes</taxon>
        <taxon>Helotiales</taxon>
        <taxon>Sclerotiniaceae</taxon>
        <taxon>Botryotinia</taxon>
    </lineage>
</organism>
<evidence type="ECO:0000313" key="3">
    <source>
        <dbReference type="Proteomes" id="UP000297299"/>
    </source>
</evidence>
<dbReference type="AlphaFoldDB" id="A0A4Y8D2B3"/>
<dbReference type="EMBL" id="PHWZ01000152">
    <property type="protein sequence ID" value="TEY63701.1"/>
    <property type="molecule type" value="Genomic_DNA"/>
</dbReference>
<evidence type="ECO:0000256" key="1">
    <source>
        <dbReference type="SAM" id="MobiDB-lite"/>
    </source>
</evidence>
<dbReference type="Proteomes" id="UP000297299">
    <property type="component" value="Unassembled WGS sequence"/>
</dbReference>